<dbReference type="Pfam" id="PF02585">
    <property type="entry name" value="PIG-L"/>
    <property type="match status" value="1"/>
</dbReference>
<dbReference type="InterPro" id="IPR024078">
    <property type="entry name" value="LmbE-like_dom_sf"/>
</dbReference>
<dbReference type="PANTHER" id="PTHR12993">
    <property type="entry name" value="N-ACETYLGLUCOSAMINYL-PHOSPHATIDYLINOSITOL DE-N-ACETYLASE-RELATED"/>
    <property type="match status" value="1"/>
</dbReference>
<sequence>MRPLALTGVSSLVALGAHPDDIEIAAGGLLLQLATANPGLAVRYVLATGTPARQAEARAAATAFLPGADLTFDLGTLPDGRLPAHWDTVKDQIERAAREARPDLVVAPWSGDAHQDHRTLGTLAPTAFRDALVLHYEIPKWDGDLGRPSVYVPLVEETARRKVSLLHTHFPSQSDRDWWDDEVFLGLARLRGMECRHRYAEAFHTQKLTLTLS</sequence>
<dbReference type="GO" id="GO:0016811">
    <property type="term" value="F:hydrolase activity, acting on carbon-nitrogen (but not peptide) bonds, in linear amides"/>
    <property type="evidence" value="ECO:0007669"/>
    <property type="project" value="TreeGrafter"/>
</dbReference>
<dbReference type="PANTHER" id="PTHR12993:SF30">
    <property type="entry name" value="N-ACETYL-ALPHA-D-GLUCOSAMINYL L-MALATE DEACETYLASE 1"/>
    <property type="match status" value="1"/>
</dbReference>
<reference evidence="2" key="1">
    <citation type="submission" date="2023-07" db="EMBL/GenBank/DDBJ databases">
        <title>Sequencing the genomes of 1000 actinobacteria strains.</title>
        <authorList>
            <person name="Klenk H.-P."/>
        </authorList>
    </citation>
    <scope>NUCLEOTIDE SEQUENCE</scope>
    <source>
        <strain evidence="2">DSM 44707</strain>
    </source>
</reference>
<dbReference type="Gene3D" id="3.40.50.10320">
    <property type="entry name" value="LmbE-like"/>
    <property type="match status" value="1"/>
</dbReference>
<proteinExistence type="predicted"/>
<evidence type="ECO:0000313" key="3">
    <source>
        <dbReference type="Proteomes" id="UP001183643"/>
    </source>
</evidence>
<dbReference type="RefSeq" id="WP_310376088.1">
    <property type="nucleotide sequence ID" value="NZ_JAVDYB010000001.1"/>
</dbReference>
<dbReference type="AlphaFoldDB" id="A0AAE3YZB9"/>
<organism evidence="2 3">
    <name type="scientific">Catenuloplanes atrovinosus</name>
    <dbReference type="NCBI Taxonomy" id="137266"/>
    <lineage>
        <taxon>Bacteria</taxon>
        <taxon>Bacillati</taxon>
        <taxon>Actinomycetota</taxon>
        <taxon>Actinomycetes</taxon>
        <taxon>Micromonosporales</taxon>
        <taxon>Micromonosporaceae</taxon>
        <taxon>Catenuloplanes</taxon>
    </lineage>
</organism>
<keyword evidence="1" id="KW-0862">Zinc</keyword>
<evidence type="ECO:0000256" key="1">
    <source>
        <dbReference type="ARBA" id="ARBA00022833"/>
    </source>
</evidence>
<dbReference type="GO" id="GO:0016137">
    <property type="term" value="P:glycoside metabolic process"/>
    <property type="evidence" value="ECO:0007669"/>
    <property type="project" value="UniProtKB-ARBA"/>
</dbReference>
<protein>
    <submittedName>
        <fullName evidence="2">LmbE family N-acetylglucosaminyl deacetylase</fullName>
    </submittedName>
</protein>
<dbReference type="Proteomes" id="UP001183643">
    <property type="component" value="Unassembled WGS sequence"/>
</dbReference>
<gene>
    <name evidence="2" type="ORF">J2S41_007896</name>
</gene>
<dbReference type="SUPFAM" id="SSF102588">
    <property type="entry name" value="LmbE-like"/>
    <property type="match status" value="1"/>
</dbReference>
<evidence type="ECO:0000313" key="2">
    <source>
        <dbReference type="EMBL" id="MDR7281118.1"/>
    </source>
</evidence>
<comment type="caution">
    <text evidence="2">The sequence shown here is derived from an EMBL/GenBank/DDBJ whole genome shotgun (WGS) entry which is preliminary data.</text>
</comment>
<name>A0AAE3YZB9_9ACTN</name>
<accession>A0AAE3YZB9</accession>
<dbReference type="EMBL" id="JAVDYB010000001">
    <property type="protein sequence ID" value="MDR7281118.1"/>
    <property type="molecule type" value="Genomic_DNA"/>
</dbReference>
<dbReference type="InterPro" id="IPR003737">
    <property type="entry name" value="GlcNAc_PI_deacetylase-related"/>
</dbReference>
<keyword evidence="3" id="KW-1185">Reference proteome</keyword>